<evidence type="ECO:0000259" key="1">
    <source>
        <dbReference type="Pfam" id="PF04326"/>
    </source>
</evidence>
<dbReference type="InterPro" id="IPR038475">
    <property type="entry name" value="RecG_C_sf"/>
</dbReference>
<dbReference type="InterPro" id="IPR038461">
    <property type="entry name" value="Schlafen_AlbA_2_dom_sf"/>
</dbReference>
<dbReference type="Gene3D" id="3.30.565.60">
    <property type="match status" value="1"/>
</dbReference>
<dbReference type="Proteomes" id="UP000823897">
    <property type="component" value="Unassembled WGS sequence"/>
</dbReference>
<name>A0A9D2U1S0_9FIRM</name>
<comment type="caution">
    <text evidence="2">The sequence shown here is derived from an EMBL/GenBank/DDBJ whole genome shotgun (WGS) entry which is preliminary data.</text>
</comment>
<dbReference type="EMBL" id="DWUV01000016">
    <property type="protein sequence ID" value="HJD33074.1"/>
    <property type="molecule type" value="Genomic_DNA"/>
</dbReference>
<dbReference type="PANTHER" id="PTHR30595">
    <property type="entry name" value="GLPR-RELATED TRANSCRIPTIONAL REPRESSOR"/>
    <property type="match status" value="1"/>
</dbReference>
<evidence type="ECO:0000313" key="3">
    <source>
        <dbReference type="Proteomes" id="UP000823897"/>
    </source>
</evidence>
<reference evidence="2" key="1">
    <citation type="journal article" date="2021" name="PeerJ">
        <title>Extensive microbial diversity within the chicken gut microbiome revealed by metagenomics and culture.</title>
        <authorList>
            <person name="Gilroy R."/>
            <person name="Ravi A."/>
            <person name="Getino M."/>
            <person name="Pursley I."/>
            <person name="Horton D.L."/>
            <person name="Alikhan N.F."/>
            <person name="Baker D."/>
            <person name="Gharbi K."/>
            <person name="Hall N."/>
            <person name="Watson M."/>
            <person name="Adriaenssens E.M."/>
            <person name="Foster-Nyarko E."/>
            <person name="Jarju S."/>
            <person name="Secka A."/>
            <person name="Antonio M."/>
            <person name="Oren A."/>
            <person name="Chaudhuri R.R."/>
            <person name="La Ragione R."/>
            <person name="Hildebrand F."/>
            <person name="Pallen M.J."/>
        </authorList>
    </citation>
    <scope>NUCLEOTIDE SEQUENCE</scope>
    <source>
        <strain evidence="2">ChiGjej3B3-11674</strain>
    </source>
</reference>
<dbReference type="InterPro" id="IPR007421">
    <property type="entry name" value="Schlafen_AlbA_2_dom"/>
</dbReference>
<accession>A0A9D2U1S0</accession>
<protein>
    <submittedName>
        <fullName evidence="2">DNA binding domain-containing protein</fullName>
    </submittedName>
</protein>
<sequence length="375" mass="43186">MRETRTTEFKERITNTFLKTVSAFSNYDGGEIFFGIDDNGKVKGLSDVKQACLDIENKINDSITPQPDYTLELQNDDRTIKLTVKSGMQKPYLYKSKAYKRNDTATIEVDTLELSRLILEGKNIRFEELRCEEQDLTFDTLCQKLKECIQIETFNQDTLKTLNLYNSTIGYNNAAGILADKNHFPGIDMVKFGENISVIHKRATFDHISILEVYEKTAEVFKDYYEYEEIQGTDRKKIEKIPEAAFREAIANALIHRAWDMDSQIKVSMFDDRIEIISPGGLPSGITEDEYLSGKLSALRNRNLANVFYRLGFVEIFGTGITRIKQLYKEGLMQPDFEVSENTIKIVLPVFEKNLNLTEDERILYKILSRTMLKS</sequence>
<evidence type="ECO:0000313" key="2">
    <source>
        <dbReference type="EMBL" id="HJD33074.1"/>
    </source>
</evidence>
<dbReference type="AlphaFoldDB" id="A0A9D2U1S0"/>
<gene>
    <name evidence="2" type="ORF">H9911_00865</name>
</gene>
<dbReference type="PANTHER" id="PTHR30595:SF6">
    <property type="entry name" value="SCHLAFEN ALBA-2 DOMAIN-CONTAINING PROTEIN"/>
    <property type="match status" value="1"/>
</dbReference>
<feature type="non-terminal residue" evidence="2">
    <location>
        <position position="375"/>
    </location>
</feature>
<organism evidence="2 3">
    <name type="scientific">Candidatus Mediterraneibacter tabaqchaliae</name>
    <dbReference type="NCBI Taxonomy" id="2838689"/>
    <lineage>
        <taxon>Bacteria</taxon>
        <taxon>Bacillati</taxon>
        <taxon>Bacillota</taxon>
        <taxon>Clostridia</taxon>
        <taxon>Lachnospirales</taxon>
        <taxon>Lachnospiraceae</taxon>
        <taxon>Mediterraneibacter</taxon>
    </lineage>
</organism>
<proteinExistence type="predicted"/>
<dbReference type="Pfam" id="PF04326">
    <property type="entry name" value="SLFN_AlbA_2"/>
    <property type="match status" value="1"/>
</dbReference>
<feature type="domain" description="Schlafen AlbA-2" evidence="1">
    <location>
        <begin position="3"/>
        <end position="107"/>
    </location>
</feature>
<dbReference type="Pfam" id="PF13749">
    <property type="entry name" value="HATPase_c_4"/>
    <property type="match status" value="1"/>
</dbReference>
<reference evidence="2" key="2">
    <citation type="submission" date="2021-04" db="EMBL/GenBank/DDBJ databases">
        <authorList>
            <person name="Gilroy R."/>
        </authorList>
    </citation>
    <scope>NUCLEOTIDE SEQUENCE</scope>
    <source>
        <strain evidence="2">ChiGjej3B3-11674</strain>
    </source>
</reference>
<dbReference type="Gene3D" id="3.30.950.30">
    <property type="entry name" value="Schlafen, AAA domain"/>
    <property type="match status" value="1"/>
</dbReference>